<dbReference type="Pfam" id="PF06439">
    <property type="entry name" value="3keto-disac_hyd"/>
    <property type="match status" value="1"/>
</dbReference>
<comment type="caution">
    <text evidence="3">The sequence shown here is derived from an EMBL/GenBank/DDBJ whole genome shotgun (WGS) entry which is preliminary data.</text>
</comment>
<evidence type="ECO:0000313" key="3">
    <source>
        <dbReference type="EMBL" id="RAW09418.1"/>
    </source>
</evidence>
<feature type="domain" description="3-keto-alpha-glucoside-1,2-lyase/3-keto-2-hydroxy-glucal hydratase" evidence="2">
    <location>
        <begin position="45"/>
        <end position="222"/>
    </location>
</feature>
<dbReference type="EMBL" id="QMIG01000044">
    <property type="protein sequence ID" value="RAW09418.1"/>
    <property type="molecule type" value="Genomic_DNA"/>
</dbReference>
<evidence type="ECO:0000256" key="1">
    <source>
        <dbReference type="SAM" id="MobiDB-lite"/>
    </source>
</evidence>
<proteinExistence type="predicted"/>
<dbReference type="Gene3D" id="2.60.120.560">
    <property type="entry name" value="Exo-inulinase, domain 1"/>
    <property type="match status" value="1"/>
</dbReference>
<organism evidence="3 4">
    <name type="scientific">Phytoactinopolyspora halophila</name>
    <dbReference type="NCBI Taxonomy" id="1981511"/>
    <lineage>
        <taxon>Bacteria</taxon>
        <taxon>Bacillati</taxon>
        <taxon>Actinomycetota</taxon>
        <taxon>Actinomycetes</taxon>
        <taxon>Jiangellales</taxon>
        <taxon>Jiangellaceae</taxon>
        <taxon>Phytoactinopolyspora</taxon>
    </lineage>
</organism>
<dbReference type="GO" id="GO:0016787">
    <property type="term" value="F:hydrolase activity"/>
    <property type="evidence" value="ECO:0007669"/>
    <property type="project" value="InterPro"/>
</dbReference>
<evidence type="ECO:0000259" key="2">
    <source>
        <dbReference type="Pfam" id="PF06439"/>
    </source>
</evidence>
<dbReference type="OrthoDB" id="9798604at2"/>
<sequence>MVAYVVVLAVPSCTPAGPDDGQSGADAPALGDRAPSASPPGDGDRTLLDGTPESLDEWRMTGPGEFVLESDGSVRTVGGMGLLWYPESFGSYRLRLEWKVAGDDNSGVFVGFPDPGDDPWVAVEHGYEIQIDATDEPDRTTGAIYGVQGADVNARDAALNPPGTWNAYEIVVEGQAIDVYLNGELINQFEDSDPARDLSEGFIGLQNHDDGDEVYFRHIRIEPR</sequence>
<reference evidence="3 4" key="1">
    <citation type="submission" date="2018-06" db="EMBL/GenBank/DDBJ databases">
        <title>Phytoactinopolyspora halophila sp. nov., a novel halophilic actinomycete isolated from a saline soil in China.</title>
        <authorList>
            <person name="Tang S.-K."/>
        </authorList>
    </citation>
    <scope>NUCLEOTIDE SEQUENCE [LARGE SCALE GENOMIC DNA]</scope>
    <source>
        <strain evidence="3 4">YIM 96934</strain>
    </source>
</reference>
<accession>A0A329QGI2</accession>
<dbReference type="Proteomes" id="UP000250462">
    <property type="component" value="Unassembled WGS sequence"/>
</dbReference>
<evidence type="ECO:0000313" key="4">
    <source>
        <dbReference type="Proteomes" id="UP000250462"/>
    </source>
</evidence>
<gene>
    <name evidence="3" type="ORF">DPM12_21300</name>
</gene>
<keyword evidence="4" id="KW-1185">Reference proteome</keyword>
<name>A0A329QGI2_9ACTN</name>
<protein>
    <recommendedName>
        <fullName evidence="2">3-keto-alpha-glucoside-1,2-lyase/3-keto-2-hydroxy-glucal hydratase domain-containing protein</fullName>
    </recommendedName>
</protein>
<dbReference type="PANTHER" id="PTHR40469:SF2">
    <property type="entry name" value="GALACTOSE-BINDING DOMAIN-LIKE SUPERFAMILY PROTEIN"/>
    <property type="match status" value="1"/>
</dbReference>
<dbReference type="PANTHER" id="PTHR40469">
    <property type="entry name" value="SECRETED GLYCOSYL HYDROLASE"/>
    <property type="match status" value="1"/>
</dbReference>
<feature type="region of interest" description="Disordered" evidence="1">
    <location>
        <begin position="13"/>
        <end position="52"/>
    </location>
</feature>
<dbReference type="AlphaFoldDB" id="A0A329QGI2"/>
<dbReference type="InterPro" id="IPR010496">
    <property type="entry name" value="AL/BT2_dom"/>
</dbReference>